<dbReference type="GO" id="GO:0006099">
    <property type="term" value="P:tricarboxylic acid cycle"/>
    <property type="evidence" value="ECO:0007669"/>
    <property type="project" value="TreeGrafter"/>
</dbReference>
<dbReference type="Gene3D" id="1.10.150.250">
    <property type="entry name" value="Flavinator of succinate dehydrogenase"/>
    <property type="match status" value="1"/>
</dbReference>
<evidence type="ECO:0000313" key="5">
    <source>
        <dbReference type="Proteomes" id="UP000049455"/>
    </source>
</evidence>
<comment type="similarity">
    <text evidence="1">Belongs to the SdhE FAD assembly factor family.</text>
</comment>
<dbReference type="Pfam" id="PF03937">
    <property type="entry name" value="Sdh5"/>
    <property type="match status" value="1"/>
</dbReference>
<evidence type="ECO:0000313" key="4">
    <source>
        <dbReference type="EMBL" id="CUH40059.1"/>
    </source>
</evidence>
<protein>
    <recommendedName>
        <fullName evidence="2">FAD assembly factor SdhE</fullName>
    </recommendedName>
</protein>
<dbReference type="OrthoDB" id="9807264at2"/>
<sequence length="95" mass="10665">MDEPRETRIKRMRIRAWRRGIKEMDLILGGYADDRLATLDDDGLALFEAVMGENDHDLFAWVTGNAQPPARYAPLMAELSQRAAGAAKGSEFNEI</sequence>
<dbReference type="PANTHER" id="PTHR12469">
    <property type="entry name" value="PROTEIN EMI5 HOMOLOG, MITOCHONDRIAL"/>
    <property type="match status" value="1"/>
</dbReference>
<accession>A0A0M7BD08</accession>
<dbReference type="SUPFAM" id="SSF109910">
    <property type="entry name" value="YgfY-like"/>
    <property type="match status" value="1"/>
</dbReference>
<dbReference type="InterPro" id="IPR036714">
    <property type="entry name" value="SDH_sf"/>
</dbReference>
<evidence type="ECO:0000256" key="2">
    <source>
        <dbReference type="ARBA" id="ARBA00019418"/>
    </source>
</evidence>
<dbReference type="AlphaFoldDB" id="A0A0M7BD08"/>
<dbReference type="EMBL" id="CYPR01000186">
    <property type="protein sequence ID" value="CUH40059.1"/>
    <property type="molecule type" value="Genomic_DNA"/>
</dbReference>
<dbReference type="PANTHER" id="PTHR12469:SF2">
    <property type="entry name" value="SUCCINATE DEHYDROGENASE ASSEMBLY FACTOR 2, MITOCHONDRIAL"/>
    <property type="match status" value="1"/>
</dbReference>
<name>A0A0M7BD08_9RHOB</name>
<gene>
    <name evidence="4" type="ORF">JSE7799_02788</name>
</gene>
<dbReference type="STRING" id="313367.JSE7799_02788"/>
<keyword evidence="5" id="KW-1185">Reference proteome</keyword>
<reference evidence="4 5" key="1">
    <citation type="submission" date="2015-09" db="EMBL/GenBank/DDBJ databases">
        <authorList>
            <person name="Jackson K.R."/>
            <person name="Lunt B.L."/>
            <person name="Fisher J.N.B."/>
            <person name="Gardner A.V."/>
            <person name="Bailey M.E."/>
            <person name="Deus L.M."/>
            <person name="Earl A.S."/>
            <person name="Gibby P.D."/>
            <person name="Hartmann K.A."/>
            <person name="Liu J.E."/>
            <person name="Manci A.M."/>
            <person name="Nielsen D.A."/>
            <person name="Solomon M.B."/>
            <person name="Breakwell D.P."/>
            <person name="Burnett S.H."/>
            <person name="Grose J.H."/>
        </authorList>
    </citation>
    <scope>NUCLEOTIDE SEQUENCE [LARGE SCALE GENOMIC DNA]</scope>
    <source>
        <strain evidence="4 5">CECT 7799</strain>
    </source>
</reference>
<proteinExistence type="inferred from homology"/>
<evidence type="ECO:0000256" key="1">
    <source>
        <dbReference type="ARBA" id="ARBA00008571"/>
    </source>
</evidence>
<dbReference type="InterPro" id="IPR005631">
    <property type="entry name" value="SDH"/>
</dbReference>
<dbReference type="Proteomes" id="UP000049455">
    <property type="component" value="Unassembled WGS sequence"/>
</dbReference>
<evidence type="ECO:0000256" key="3">
    <source>
        <dbReference type="ARBA" id="ARBA00023186"/>
    </source>
</evidence>
<organism evidence="4 5">
    <name type="scientific">Jannaschia seosinensis</name>
    <dbReference type="NCBI Taxonomy" id="313367"/>
    <lineage>
        <taxon>Bacteria</taxon>
        <taxon>Pseudomonadati</taxon>
        <taxon>Pseudomonadota</taxon>
        <taxon>Alphaproteobacteria</taxon>
        <taxon>Rhodobacterales</taxon>
        <taxon>Roseobacteraceae</taxon>
        <taxon>Jannaschia</taxon>
    </lineage>
</organism>
<keyword evidence="3" id="KW-0143">Chaperone</keyword>
<dbReference type="RefSeq" id="WP_055664173.1">
    <property type="nucleotide sequence ID" value="NZ_CYPR01000186.1"/>
</dbReference>